<feature type="chain" id="PRO_5042871731" evidence="1">
    <location>
        <begin position="23"/>
        <end position="212"/>
    </location>
</feature>
<evidence type="ECO:0000313" key="3">
    <source>
        <dbReference type="Proteomes" id="UP001176517"/>
    </source>
</evidence>
<name>A0AAN6GQ83_9BASI</name>
<keyword evidence="1" id="KW-0732">Signal</keyword>
<gene>
    <name evidence="2" type="ORF">OC846_002992</name>
</gene>
<evidence type="ECO:0000313" key="2">
    <source>
        <dbReference type="EMBL" id="KAK0552141.1"/>
    </source>
</evidence>
<comment type="caution">
    <text evidence="2">The sequence shown here is derived from an EMBL/GenBank/DDBJ whole genome shotgun (WGS) entry which is preliminary data.</text>
</comment>
<evidence type="ECO:0000256" key="1">
    <source>
        <dbReference type="SAM" id="SignalP"/>
    </source>
</evidence>
<dbReference type="EMBL" id="JAPDMZ010000067">
    <property type="protein sequence ID" value="KAK0552141.1"/>
    <property type="molecule type" value="Genomic_DNA"/>
</dbReference>
<organism evidence="2 3">
    <name type="scientific">Tilletia horrida</name>
    <dbReference type="NCBI Taxonomy" id="155126"/>
    <lineage>
        <taxon>Eukaryota</taxon>
        <taxon>Fungi</taxon>
        <taxon>Dikarya</taxon>
        <taxon>Basidiomycota</taxon>
        <taxon>Ustilaginomycotina</taxon>
        <taxon>Exobasidiomycetes</taxon>
        <taxon>Tilletiales</taxon>
        <taxon>Tilletiaceae</taxon>
        <taxon>Tilletia</taxon>
    </lineage>
</organism>
<accession>A0AAN6GQ83</accession>
<keyword evidence="3" id="KW-1185">Reference proteome</keyword>
<reference evidence="2" key="1">
    <citation type="journal article" date="2023" name="PhytoFront">
        <title>Draft Genome Resources of Seven Strains of Tilletia horrida, Causal Agent of Kernel Smut of Rice.</title>
        <authorList>
            <person name="Khanal S."/>
            <person name="Antony Babu S."/>
            <person name="Zhou X.G."/>
        </authorList>
    </citation>
    <scope>NUCLEOTIDE SEQUENCE</scope>
    <source>
        <strain evidence="2">TX6</strain>
    </source>
</reference>
<proteinExistence type="predicted"/>
<dbReference type="PROSITE" id="PS51257">
    <property type="entry name" value="PROKAR_LIPOPROTEIN"/>
    <property type="match status" value="1"/>
</dbReference>
<dbReference type="Proteomes" id="UP001176517">
    <property type="component" value="Unassembled WGS sequence"/>
</dbReference>
<protein>
    <submittedName>
        <fullName evidence="2">Uncharacterized protein</fullName>
    </submittedName>
</protein>
<sequence length="212" mass="22964">MQRSVFASAALAASAFLIGANALPATSSGSATVSCSSTPLWSNHGLNITELLGHSKPGVIATGTNHNSHDRLLAYRNATEYTSQWAFHVCQFDGVPKTKSSDDVVYGRLKIYDEACAVVDAYPKLDSGVGEIVWVEACAGKKETAKATRQLFSYSKSSKEIQFIGDSASKKSTGVYVFAIHEDDYLPKFPLKEVAIRKADTFSSKHYKITRA</sequence>
<dbReference type="AlphaFoldDB" id="A0AAN6GQ83"/>
<feature type="signal peptide" evidence="1">
    <location>
        <begin position="1"/>
        <end position="22"/>
    </location>
</feature>